<feature type="compositionally biased region" description="Basic and acidic residues" evidence="1">
    <location>
        <begin position="39"/>
        <end position="66"/>
    </location>
</feature>
<protein>
    <submittedName>
        <fullName evidence="3">Alpha-adducin-like</fullName>
    </submittedName>
</protein>
<sequence length="108" mass="12450">GELVTASKAIIEKEYQPRVVMSTTGPNPFHKLTDQELEEYRQEVERKQRQSEEDCEDGRQQGDRSSPDQTIASTPPSTPVKLEEGTCVARFASEALRFHPHFFQRRWS</sequence>
<dbReference type="InterPro" id="IPR051017">
    <property type="entry name" value="Aldolase-II_Adducin_sf"/>
</dbReference>
<gene>
    <name evidence="3" type="primary">LOC113431493</name>
</gene>
<accession>A0A6J1WAU4</accession>
<dbReference type="GO" id="GO:0005925">
    <property type="term" value="C:focal adhesion"/>
    <property type="evidence" value="ECO:0007669"/>
    <property type="project" value="TreeGrafter"/>
</dbReference>
<dbReference type="PANTHER" id="PTHR10672">
    <property type="entry name" value="ADDUCIN"/>
    <property type="match status" value="1"/>
</dbReference>
<evidence type="ECO:0000313" key="3">
    <source>
        <dbReference type="RefSeq" id="XP_026549594.1"/>
    </source>
</evidence>
<evidence type="ECO:0000256" key="1">
    <source>
        <dbReference type="SAM" id="MobiDB-lite"/>
    </source>
</evidence>
<reference evidence="3" key="1">
    <citation type="submission" date="2025-08" db="UniProtKB">
        <authorList>
            <consortium name="RefSeq"/>
        </authorList>
    </citation>
    <scope>IDENTIFICATION</scope>
</reference>
<dbReference type="GeneID" id="113431493"/>
<proteinExistence type="predicted"/>
<evidence type="ECO:0000313" key="2">
    <source>
        <dbReference type="Proteomes" id="UP000504612"/>
    </source>
</evidence>
<dbReference type="KEGG" id="nss:113431493"/>
<dbReference type="GO" id="GO:0051015">
    <property type="term" value="F:actin filament binding"/>
    <property type="evidence" value="ECO:0007669"/>
    <property type="project" value="TreeGrafter"/>
</dbReference>
<dbReference type="PANTHER" id="PTHR10672:SF4">
    <property type="entry name" value="ALPHA-ADDUCIN"/>
    <property type="match status" value="1"/>
</dbReference>
<dbReference type="GO" id="GO:1903142">
    <property type="term" value="P:positive regulation of establishment of endothelial barrier"/>
    <property type="evidence" value="ECO:0007669"/>
    <property type="project" value="TreeGrafter"/>
</dbReference>
<dbReference type="GO" id="GO:0005886">
    <property type="term" value="C:plasma membrane"/>
    <property type="evidence" value="ECO:0007669"/>
    <property type="project" value="TreeGrafter"/>
</dbReference>
<dbReference type="GO" id="GO:0005856">
    <property type="term" value="C:cytoskeleton"/>
    <property type="evidence" value="ECO:0007669"/>
    <property type="project" value="TreeGrafter"/>
</dbReference>
<name>A0A6J1WAU4_9SAUR</name>
<feature type="non-terminal residue" evidence="3">
    <location>
        <position position="1"/>
    </location>
</feature>
<dbReference type="AlphaFoldDB" id="A0A6J1WAU4"/>
<keyword evidence="2" id="KW-1185">Reference proteome</keyword>
<dbReference type="GO" id="GO:0051016">
    <property type="term" value="P:barbed-end actin filament capping"/>
    <property type="evidence" value="ECO:0007669"/>
    <property type="project" value="TreeGrafter"/>
</dbReference>
<feature type="region of interest" description="Disordered" evidence="1">
    <location>
        <begin position="39"/>
        <end position="82"/>
    </location>
</feature>
<dbReference type="Proteomes" id="UP000504612">
    <property type="component" value="Unplaced"/>
</dbReference>
<dbReference type="GO" id="GO:1903393">
    <property type="term" value="P:positive regulation of adherens junction organization"/>
    <property type="evidence" value="ECO:0007669"/>
    <property type="project" value="TreeGrafter"/>
</dbReference>
<dbReference type="GO" id="GO:0005912">
    <property type="term" value="C:adherens junction"/>
    <property type="evidence" value="ECO:0007669"/>
    <property type="project" value="TreeGrafter"/>
</dbReference>
<dbReference type="GO" id="GO:0014069">
    <property type="term" value="C:postsynaptic density"/>
    <property type="evidence" value="ECO:0007669"/>
    <property type="project" value="TreeGrafter"/>
</dbReference>
<organism evidence="2 3">
    <name type="scientific">Notechis scutatus</name>
    <name type="common">mainland tiger snake</name>
    <dbReference type="NCBI Taxonomy" id="8663"/>
    <lineage>
        <taxon>Eukaryota</taxon>
        <taxon>Metazoa</taxon>
        <taxon>Chordata</taxon>
        <taxon>Craniata</taxon>
        <taxon>Vertebrata</taxon>
        <taxon>Euteleostomi</taxon>
        <taxon>Lepidosauria</taxon>
        <taxon>Squamata</taxon>
        <taxon>Bifurcata</taxon>
        <taxon>Unidentata</taxon>
        <taxon>Episquamata</taxon>
        <taxon>Toxicofera</taxon>
        <taxon>Serpentes</taxon>
        <taxon>Colubroidea</taxon>
        <taxon>Elapidae</taxon>
        <taxon>Hydrophiinae</taxon>
        <taxon>Notechis</taxon>
    </lineage>
</organism>
<dbReference type="RefSeq" id="XP_026549594.1">
    <property type="nucleotide sequence ID" value="XM_026693809.1"/>
</dbReference>